<evidence type="ECO:0000313" key="3">
    <source>
        <dbReference type="EMBL" id="OHX64505.1"/>
    </source>
</evidence>
<organism evidence="3 4">
    <name type="scientific">Flammeovirga pacifica</name>
    <dbReference type="NCBI Taxonomy" id="915059"/>
    <lineage>
        <taxon>Bacteria</taxon>
        <taxon>Pseudomonadati</taxon>
        <taxon>Bacteroidota</taxon>
        <taxon>Cytophagia</taxon>
        <taxon>Cytophagales</taxon>
        <taxon>Flammeovirgaceae</taxon>
        <taxon>Flammeovirga</taxon>
    </lineage>
</organism>
<dbReference type="SUPFAM" id="SSF49373">
    <property type="entry name" value="Invasin/intimin cell-adhesion fragments"/>
    <property type="match status" value="2"/>
</dbReference>
<proteinExistence type="predicted"/>
<accession>A0A1S1YUL8</accession>
<dbReference type="Gene3D" id="2.60.120.260">
    <property type="entry name" value="Galactose-binding domain-like"/>
    <property type="match status" value="1"/>
</dbReference>
<sequence>MKLSITLSLLATLLIGVKTYAQVQLEKEVKITDVALHFDGKKVAAGSADVDDKYDYVFGPNISAHGDCLKKYKQFVFMSWYRGGEEDRRMMLSRYNTLTGSIVTIEFPHRHTGHSGNTHLGESHNTIGVGVSKLDGTIHLLFDMHAYSRTIPNGAFPTNYFRYAYSVKEAASVADEDFTLDLFVKDPKDDDYSHNSLNGIDNESKFGRLTYPKFFSNDGGDLFMYMRKWSSYNGGYHFAKYDAATSTWSEFIKFADYNDRNHGQPYDWGMYGKMKYVNGKIRVGFQRRLNNRNDRYQYQNGIYYAYSDDQSGKSMWKNHKDEDFSIPLRDADLIKVSEPGDFVTTTQKDKVYIVGGFDWNVTQNGDVHIISQVKDKENNITKNIHSYRPAGSSEFIHSTDFSGGSTLYTSGNSIFIIGLNSSGRIFIEKADGGKNNFERVYEATSGRRFHHGVAYVYEGKVYYYMMERGTGTQQSLFLQVIDLDIDASGPAGYVYAADQDQTIKVSGTMDIAYGADGEFVYLYDQTEDCLCDSSTFGASPDTESEKKCYVRPVVFVDDVLLNKSKKSLEVEQTYQLKATVNPYNAKNKSITWHSTHPSIATVSETGLVTAVALGSTEIVVTTEDGNITNTCEVDVVEEAFPNIESVDGAQLPHVPENLLDENPSNDSRWSAKEYPKSVVIDYGEILSFTNTKVATYENRSYHFTISISDSPTGDFTEIVNQSGATSVQPIEHSFPVVTGRYLKLTITGATGYESNWSSITEFEAFYLANNKVESIALNSSSASLFAEETVQLEATVSPSDADNPSVTWSSSEISVAKVDSNGLVTAVSEGNATITVTTEDGGFTATCSITVQPKEVISSTGILSNGSRSLIYPNPANKWLHIQMKNNSNAPLYIIIINLIGQVVLEKVLNVIEDPIDITTLKKGTYIISVSNGSEVFTGKFIKE</sequence>
<dbReference type="RefSeq" id="WP_052431679.1">
    <property type="nucleotide sequence ID" value="NZ_JRYR02000002.1"/>
</dbReference>
<protein>
    <recommendedName>
        <fullName evidence="2">BIG2 domain-containing protein</fullName>
    </recommendedName>
</protein>
<reference evidence="3 4" key="1">
    <citation type="journal article" date="2012" name="Int. J. Syst. Evol. Microbiol.">
        <title>Flammeovirga pacifica sp. nov., isolated from deep-sea sediment.</title>
        <authorList>
            <person name="Xu H."/>
            <person name="Fu Y."/>
            <person name="Yang N."/>
            <person name="Ding Z."/>
            <person name="Lai Q."/>
            <person name="Zeng R."/>
        </authorList>
    </citation>
    <scope>NUCLEOTIDE SEQUENCE [LARGE SCALE GENOMIC DNA]</scope>
    <source>
        <strain evidence="4">DSM 24597 / LMG 26175 / WPAGA1</strain>
    </source>
</reference>
<feature type="chain" id="PRO_5010192963" description="BIG2 domain-containing protein" evidence="1">
    <location>
        <begin position="22"/>
        <end position="944"/>
    </location>
</feature>
<dbReference type="Proteomes" id="UP000179797">
    <property type="component" value="Unassembled WGS sequence"/>
</dbReference>
<dbReference type="SUPFAM" id="SSF49785">
    <property type="entry name" value="Galactose-binding domain-like"/>
    <property type="match status" value="1"/>
</dbReference>
<dbReference type="AlphaFoldDB" id="A0A1S1YUL8"/>
<dbReference type="InterPro" id="IPR003343">
    <property type="entry name" value="Big_2"/>
</dbReference>
<keyword evidence="1" id="KW-0732">Signal</keyword>
<keyword evidence="4" id="KW-1185">Reference proteome</keyword>
<name>A0A1S1YUL8_FLAPC</name>
<dbReference type="InterPro" id="IPR008964">
    <property type="entry name" value="Invasin/intimin_cell_adhesion"/>
</dbReference>
<gene>
    <name evidence="3" type="ORF">NH26_23295</name>
</gene>
<feature type="signal peptide" evidence="1">
    <location>
        <begin position="1"/>
        <end position="21"/>
    </location>
</feature>
<dbReference type="STRING" id="915059.NH26_23295"/>
<dbReference type="SMART" id="SM00635">
    <property type="entry name" value="BID_2"/>
    <property type="match status" value="2"/>
</dbReference>
<comment type="caution">
    <text evidence="3">The sequence shown here is derived from an EMBL/GenBank/DDBJ whole genome shotgun (WGS) entry which is preliminary data.</text>
</comment>
<evidence type="ECO:0000256" key="1">
    <source>
        <dbReference type="SAM" id="SignalP"/>
    </source>
</evidence>
<dbReference type="Gene3D" id="2.60.40.1080">
    <property type="match status" value="2"/>
</dbReference>
<evidence type="ECO:0000313" key="4">
    <source>
        <dbReference type="Proteomes" id="UP000179797"/>
    </source>
</evidence>
<feature type="domain" description="BIG2" evidence="2">
    <location>
        <begin position="771"/>
        <end position="848"/>
    </location>
</feature>
<dbReference type="OrthoDB" id="610388at2"/>
<dbReference type="InterPro" id="IPR026444">
    <property type="entry name" value="Secre_tail"/>
</dbReference>
<dbReference type="InterPro" id="IPR008979">
    <property type="entry name" value="Galactose-bd-like_sf"/>
</dbReference>
<dbReference type="NCBIfam" id="TIGR04183">
    <property type="entry name" value="Por_Secre_tail"/>
    <property type="match status" value="1"/>
</dbReference>
<evidence type="ECO:0000259" key="2">
    <source>
        <dbReference type="SMART" id="SM00635"/>
    </source>
</evidence>
<dbReference type="Pfam" id="PF18962">
    <property type="entry name" value="Por_Secre_tail"/>
    <property type="match status" value="1"/>
</dbReference>
<dbReference type="Pfam" id="PF15892">
    <property type="entry name" value="BNR_4"/>
    <property type="match status" value="1"/>
</dbReference>
<dbReference type="Pfam" id="PF02368">
    <property type="entry name" value="Big_2"/>
    <property type="match status" value="2"/>
</dbReference>
<feature type="domain" description="BIG2" evidence="2">
    <location>
        <begin position="555"/>
        <end position="632"/>
    </location>
</feature>
<dbReference type="EMBL" id="JRYR02000002">
    <property type="protein sequence ID" value="OHX64505.1"/>
    <property type="molecule type" value="Genomic_DNA"/>
</dbReference>